<sequence>MSSRNNPNRIKSHRSYTVIEASELLGVNPKTVRNWIRAGLPIADEKRPLLIDGADLRIFLKQKRKTYLQQCETHEMYCFKCKQPQLPDADSLQFIAKPAGMVAMTGHCCECGCRANKYVSWRDLDNISQKLGRKLPKAEKHLNL</sequence>
<dbReference type="EMBL" id="FYAH01000013">
    <property type="protein sequence ID" value="SMY18204.1"/>
    <property type="molecule type" value="Genomic_DNA"/>
</dbReference>
<name>A0A1Y6L1K3_9GAMM</name>
<dbReference type="AlphaFoldDB" id="A0A1Y6L1K3"/>
<evidence type="ECO:0000259" key="1">
    <source>
        <dbReference type="Pfam" id="PF12728"/>
    </source>
</evidence>
<reference evidence="3" key="1">
    <citation type="submission" date="2017-06" db="EMBL/GenBank/DDBJ databases">
        <authorList>
            <person name="Rodrigo-Torres L."/>
            <person name="Arahal R. D."/>
            <person name="Lucena T."/>
        </authorList>
    </citation>
    <scope>NUCLEOTIDE SEQUENCE [LARGE SCALE GENOMIC DNA]</scope>
    <source>
        <strain evidence="3">type strain: CECT 9192</strain>
    </source>
</reference>
<gene>
    <name evidence="2" type="ORF">PAQU9191_03545</name>
</gene>
<evidence type="ECO:0000313" key="2">
    <source>
        <dbReference type="EMBL" id="SMY18204.1"/>
    </source>
</evidence>
<accession>A0A1Y6L1K3</accession>
<dbReference type="Pfam" id="PF12728">
    <property type="entry name" value="HTH_17"/>
    <property type="match status" value="1"/>
</dbReference>
<evidence type="ECO:0000313" key="3">
    <source>
        <dbReference type="Proteomes" id="UP000196485"/>
    </source>
</evidence>
<dbReference type="InterPro" id="IPR009061">
    <property type="entry name" value="DNA-bd_dom_put_sf"/>
</dbReference>
<dbReference type="Proteomes" id="UP000196485">
    <property type="component" value="Unassembled WGS sequence"/>
</dbReference>
<dbReference type="RefSeq" id="WP_065190623.1">
    <property type="nucleotide sequence ID" value="NZ_FYAH01000013.1"/>
</dbReference>
<feature type="domain" description="Helix-turn-helix" evidence="1">
    <location>
        <begin position="16"/>
        <end position="63"/>
    </location>
</feature>
<proteinExistence type="predicted"/>
<dbReference type="InterPro" id="IPR036388">
    <property type="entry name" value="WH-like_DNA-bd_sf"/>
</dbReference>
<dbReference type="Gene3D" id="1.10.10.10">
    <property type="entry name" value="Winged helix-like DNA-binding domain superfamily/Winged helix DNA-binding domain"/>
    <property type="match status" value="1"/>
</dbReference>
<keyword evidence="3" id="KW-1185">Reference proteome</keyword>
<dbReference type="SUPFAM" id="SSF46955">
    <property type="entry name" value="Putative DNA-binding domain"/>
    <property type="match status" value="1"/>
</dbReference>
<organism evidence="2 3">
    <name type="scientific">Photobacterium aquimaris</name>
    <dbReference type="NCBI Taxonomy" id="512643"/>
    <lineage>
        <taxon>Bacteria</taxon>
        <taxon>Pseudomonadati</taxon>
        <taxon>Pseudomonadota</taxon>
        <taxon>Gammaproteobacteria</taxon>
        <taxon>Vibrionales</taxon>
        <taxon>Vibrionaceae</taxon>
        <taxon>Photobacterium</taxon>
    </lineage>
</organism>
<protein>
    <submittedName>
        <fullName evidence="2">Helix-turn-helix domain protein</fullName>
    </submittedName>
</protein>
<dbReference type="InterPro" id="IPR041657">
    <property type="entry name" value="HTH_17"/>
</dbReference>